<evidence type="ECO:0000256" key="1">
    <source>
        <dbReference type="ARBA" id="ARBA00022801"/>
    </source>
</evidence>
<dbReference type="CDD" id="cd16295">
    <property type="entry name" value="TTHA0252-CPSF-like_MBL-fold"/>
    <property type="match status" value="1"/>
</dbReference>
<evidence type="ECO:0000259" key="4">
    <source>
        <dbReference type="SMART" id="SM01027"/>
    </source>
</evidence>
<dbReference type="SUPFAM" id="SSF56281">
    <property type="entry name" value="Metallo-hydrolase/oxidoreductase"/>
    <property type="match status" value="1"/>
</dbReference>
<protein>
    <submittedName>
        <fullName evidence="5">MBL fold metallo-hydrolase</fullName>
    </submittedName>
</protein>
<feature type="compositionally biased region" description="Basic and acidic residues" evidence="2">
    <location>
        <begin position="1"/>
        <end position="19"/>
    </location>
</feature>
<evidence type="ECO:0000259" key="3">
    <source>
        <dbReference type="SMART" id="SM00849"/>
    </source>
</evidence>
<comment type="caution">
    <text evidence="5">The sequence shown here is derived from an EMBL/GenBank/DDBJ whole genome shotgun (WGS) entry which is preliminary data.</text>
</comment>
<dbReference type="EMBL" id="BAAFSG010000001">
    <property type="protein sequence ID" value="GAB1252670.1"/>
    <property type="molecule type" value="Genomic_DNA"/>
</dbReference>
<keyword evidence="6" id="KW-1185">Reference proteome</keyword>
<dbReference type="InterPro" id="IPR036866">
    <property type="entry name" value="RibonucZ/Hydroxyglut_hydro"/>
</dbReference>
<dbReference type="InterPro" id="IPR011108">
    <property type="entry name" value="RMMBL"/>
</dbReference>
<dbReference type="Proteomes" id="UP001628192">
    <property type="component" value="Unassembled WGS sequence"/>
</dbReference>
<accession>A0ABQ0E4K7</accession>
<dbReference type="PANTHER" id="PTHR11203:SF37">
    <property type="entry name" value="INTEGRATOR COMPLEX SUBUNIT 11"/>
    <property type="match status" value="1"/>
</dbReference>
<dbReference type="InterPro" id="IPR001279">
    <property type="entry name" value="Metallo-B-lactamas"/>
</dbReference>
<evidence type="ECO:0000313" key="6">
    <source>
        <dbReference type="Proteomes" id="UP001628192"/>
    </source>
</evidence>
<dbReference type="Pfam" id="PF10996">
    <property type="entry name" value="Beta-Casp"/>
    <property type="match status" value="1"/>
</dbReference>
<evidence type="ECO:0000313" key="5">
    <source>
        <dbReference type="EMBL" id="GAB1252670.1"/>
    </source>
</evidence>
<sequence length="607" mass="67792">MEKSPARRVATHDRAEGVYRSRPGIMDRAQSKRISMLENSVAKAEKRTRKSPPAASVYPAAFCRQLLPEAMMKVQFLGAAQTVTGSCYMIEACGKRFCIDCGMHQGNKAIDARNREIEVYRPTDIDFVLITHAHIDHSGLLPRIVRDGFNNPVYCTKATSELLDLMLQDSAHIQEMEVQWEAKKYMRRGLKNPPAALYTVEDAQKAVSLFSALDYHKTFEPAPGIRVTYYDAGHILGSGSVRIEADEDGKTTSLIFSGDIGRPQALIVRSPESPPQADYVFMESTYGDRDHKNEETSDQELAEAIAYSYGKGEKVIIPAFAVERTQEVLYCLHTLSKQGKLPEDMPVYVDSPLAIRATEVFERNRELFDDAAQKLLNNGDNPFALPNLRYTLSVAESQAINDYKGPAIVISASGMCNAGRVRHHLRHNIWKPGASIVFVGYQAVGTPGRKIVEKAKKITLFGEDMDVAARIFTINGFSGHAGQSQLLDWLAPLAHNCAQVVLTHGEIKAQETLAGLIRQRFGLKPRIAAYLEEMVLDGCEVTATVTHETKAHPRVDWGFLTGEVERKWDMFKGKLADVETRPWVEQTDLQEALEKMDYALTRLISRM</sequence>
<keyword evidence="1" id="KW-0378">Hydrolase</keyword>
<reference evidence="5 6" key="1">
    <citation type="journal article" date="2025" name="Int. J. Syst. Evol. Microbiol.">
        <title>Desulfovibrio falkowii sp. nov., Porphyromonas miyakawae sp. nov., Mediterraneibacter flintii sp. nov. and Owariibacterium komagatae gen. nov., sp. nov., isolated from human faeces.</title>
        <authorList>
            <person name="Hamaguchi T."/>
            <person name="Ohara M."/>
            <person name="Hisatomi A."/>
            <person name="Sekiguchi K."/>
            <person name="Takeda J.I."/>
            <person name="Ueyama J."/>
            <person name="Ito M."/>
            <person name="Nishiwaki H."/>
            <person name="Ogi T."/>
            <person name="Hirayama M."/>
            <person name="Ohkuma M."/>
            <person name="Sakamoto M."/>
            <person name="Ohno K."/>
        </authorList>
    </citation>
    <scope>NUCLEOTIDE SEQUENCE [LARGE SCALE GENOMIC DNA]</scope>
    <source>
        <strain evidence="5 6">13CB8C</strain>
    </source>
</reference>
<dbReference type="SMART" id="SM00849">
    <property type="entry name" value="Lactamase_B"/>
    <property type="match status" value="1"/>
</dbReference>
<dbReference type="InterPro" id="IPR050698">
    <property type="entry name" value="MBL"/>
</dbReference>
<feature type="domain" description="Metallo-beta-lactamase" evidence="3">
    <location>
        <begin position="84"/>
        <end position="320"/>
    </location>
</feature>
<evidence type="ECO:0000256" key="2">
    <source>
        <dbReference type="SAM" id="MobiDB-lite"/>
    </source>
</evidence>
<dbReference type="Pfam" id="PF07521">
    <property type="entry name" value="RMMBL"/>
    <property type="match status" value="1"/>
</dbReference>
<feature type="domain" description="Beta-Casp" evidence="4">
    <location>
        <begin position="325"/>
        <end position="451"/>
    </location>
</feature>
<proteinExistence type="predicted"/>
<organism evidence="5 6">
    <name type="scientific">Desulfovibrio falkowii</name>
    <dbReference type="NCBI Taxonomy" id="3136602"/>
    <lineage>
        <taxon>Bacteria</taxon>
        <taxon>Pseudomonadati</taxon>
        <taxon>Thermodesulfobacteriota</taxon>
        <taxon>Desulfovibrionia</taxon>
        <taxon>Desulfovibrionales</taxon>
        <taxon>Desulfovibrionaceae</taxon>
        <taxon>Desulfovibrio</taxon>
    </lineage>
</organism>
<name>A0ABQ0E4K7_9BACT</name>
<dbReference type="PANTHER" id="PTHR11203">
    <property type="entry name" value="CLEAVAGE AND POLYADENYLATION SPECIFICITY FACTOR FAMILY MEMBER"/>
    <property type="match status" value="1"/>
</dbReference>
<dbReference type="InterPro" id="IPR022712">
    <property type="entry name" value="Beta_Casp"/>
</dbReference>
<dbReference type="Pfam" id="PF00753">
    <property type="entry name" value="Lactamase_B"/>
    <property type="match status" value="1"/>
</dbReference>
<feature type="region of interest" description="Disordered" evidence="2">
    <location>
        <begin position="1"/>
        <end position="24"/>
    </location>
</feature>
<dbReference type="Gene3D" id="3.40.50.10890">
    <property type="match status" value="1"/>
</dbReference>
<dbReference type="Gene3D" id="3.60.15.10">
    <property type="entry name" value="Ribonuclease Z/Hydroxyacylglutathione hydrolase-like"/>
    <property type="match status" value="1"/>
</dbReference>
<dbReference type="SMART" id="SM01027">
    <property type="entry name" value="Beta-Casp"/>
    <property type="match status" value="1"/>
</dbReference>
<gene>
    <name evidence="5" type="ORF">Defa_01570</name>
</gene>